<dbReference type="PROSITE" id="PS00107">
    <property type="entry name" value="PROTEIN_KINASE_ATP"/>
    <property type="match status" value="1"/>
</dbReference>
<dbReference type="EMBL" id="JANAVB010006800">
    <property type="protein sequence ID" value="KAJ6843967.1"/>
    <property type="molecule type" value="Genomic_DNA"/>
</dbReference>
<dbReference type="GO" id="GO:1901001">
    <property type="term" value="P:negative regulation of response to salt stress"/>
    <property type="evidence" value="ECO:0007669"/>
    <property type="project" value="UniProtKB-ARBA"/>
</dbReference>
<evidence type="ECO:0000256" key="22">
    <source>
        <dbReference type="SAM" id="SignalP"/>
    </source>
</evidence>
<keyword evidence="8 21" id="KW-0812">Transmembrane</keyword>
<evidence type="ECO:0000256" key="20">
    <source>
        <dbReference type="PROSITE-ProRule" id="PRU10141"/>
    </source>
</evidence>
<gene>
    <name evidence="24" type="ORF">M6B38_295305</name>
</gene>
<feature type="signal peptide" evidence="22">
    <location>
        <begin position="1"/>
        <end position="30"/>
    </location>
</feature>
<dbReference type="CDD" id="cd14066">
    <property type="entry name" value="STKc_IRAK"/>
    <property type="match status" value="1"/>
</dbReference>
<evidence type="ECO:0000313" key="25">
    <source>
        <dbReference type="Proteomes" id="UP001140949"/>
    </source>
</evidence>
<dbReference type="InterPro" id="IPR000719">
    <property type="entry name" value="Prot_kinase_dom"/>
</dbReference>
<keyword evidence="15 21" id="KW-0472">Membrane</keyword>
<keyword evidence="7" id="KW-0808">Transferase</keyword>
<dbReference type="SUPFAM" id="SSF49899">
    <property type="entry name" value="Concanavalin A-like lectins/glucanases"/>
    <property type="match status" value="1"/>
</dbReference>
<dbReference type="InterPro" id="IPR011009">
    <property type="entry name" value="Kinase-like_dom_sf"/>
</dbReference>
<evidence type="ECO:0000256" key="15">
    <source>
        <dbReference type="ARBA" id="ARBA00023136"/>
    </source>
</evidence>
<feature type="domain" description="Protein kinase" evidence="23">
    <location>
        <begin position="354"/>
        <end position="624"/>
    </location>
</feature>
<evidence type="ECO:0000256" key="3">
    <source>
        <dbReference type="ARBA" id="ARBA00010217"/>
    </source>
</evidence>
<dbReference type="Gene3D" id="2.60.120.200">
    <property type="match status" value="1"/>
</dbReference>
<evidence type="ECO:0000256" key="2">
    <source>
        <dbReference type="ARBA" id="ARBA00008536"/>
    </source>
</evidence>
<comment type="subcellular location">
    <subcellularLocation>
        <location evidence="1">Cell membrane</location>
        <topology evidence="1">Single-pass type I membrane protein</topology>
    </subcellularLocation>
</comment>
<dbReference type="AlphaFoldDB" id="A0AAX6HTQ6"/>
<dbReference type="SMART" id="SM00220">
    <property type="entry name" value="S_TKc"/>
    <property type="match status" value="1"/>
</dbReference>
<evidence type="ECO:0000256" key="10">
    <source>
        <dbReference type="ARBA" id="ARBA00022734"/>
    </source>
</evidence>
<reference evidence="24" key="1">
    <citation type="journal article" date="2023" name="GigaByte">
        <title>Genome assembly of the bearded iris, Iris pallida Lam.</title>
        <authorList>
            <person name="Bruccoleri R.E."/>
            <person name="Oakeley E.J."/>
            <person name="Faust A.M.E."/>
            <person name="Altorfer M."/>
            <person name="Dessus-Babus S."/>
            <person name="Burckhardt D."/>
            <person name="Oertli M."/>
            <person name="Naumann U."/>
            <person name="Petersen F."/>
            <person name="Wong J."/>
        </authorList>
    </citation>
    <scope>NUCLEOTIDE SEQUENCE</scope>
    <source>
        <strain evidence="24">GSM-AAB239-AS_SAM_17_03QT</strain>
    </source>
</reference>
<keyword evidence="10" id="KW-0430">Lectin</keyword>
<dbReference type="SUPFAM" id="SSF56112">
    <property type="entry name" value="Protein kinase-like (PK-like)"/>
    <property type="match status" value="1"/>
</dbReference>
<organism evidence="24 25">
    <name type="scientific">Iris pallida</name>
    <name type="common">Sweet iris</name>
    <dbReference type="NCBI Taxonomy" id="29817"/>
    <lineage>
        <taxon>Eukaryota</taxon>
        <taxon>Viridiplantae</taxon>
        <taxon>Streptophyta</taxon>
        <taxon>Embryophyta</taxon>
        <taxon>Tracheophyta</taxon>
        <taxon>Spermatophyta</taxon>
        <taxon>Magnoliopsida</taxon>
        <taxon>Liliopsida</taxon>
        <taxon>Asparagales</taxon>
        <taxon>Iridaceae</taxon>
        <taxon>Iridoideae</taxon>
        <taxon>Irideae</taxon>
        <taxon>Iris</taxon>
    </lineage>
</organism>
<keyword evidence="12 24" id="KW-0418">Kinase</keyword>
<keyword evidence="13 20" id="KW-0067">ATP-binding</keyword>
<evidence type="ECO:0000256" key="1">
    <source>
        <dbReference type="ARBA" id="ARBA00004251"/>
    </source>
</evidence>
<evidence type="ECO:0000256" key="19">
    <source>
        <dbReference type="ARBA" id="ARBA00048977"/>
    </source>
</evidence>
<dbReference type="EC" id="2.7.11.1" evidence="4"/>
<comment type="catalytic activity">
    <reaction evidence="19">
        <text>L-seryl-[protein] + ATP = O-phospho-L-seryl-[protein] + ADP + H(+)</text>
        <dbReference type="Rhea" id="RHEA:17989"/>
        <dbReference type="Rhea" id="RHEA-COMP:9863"/>
        <dbReference type="Rhea" id="RHEA-COMP:11604"/>
        <dbReference type="ChEBI" id="CHEBI:15378"/>
        <dbReference type="ChEBI" id="CHEBI:29999"/>
        <dbReference type="ChEBI" id="CHEBI:30616"/>
        <dbReference type="ChEBI" id="CHEBI:83421"/>
        <dbReference type="ChEBI" id="CHEBI:456216"/>
        <dbReference type="EC" id="2.7.11.1"/>
    </reaction>
    <physiologicalReaction direction="left-to-right" evidence="19">
        <dbReference type="Rhea" id="RHEA:17990"/>
    </physiologicalReaction>
</comment>
<keyword evidence="14 21" id="KW-1133">Transmembrane helix</keyword>
<dbReference type="PANTHER" id="PTHR27007">
    <property type="match status" value="1"/>
</dbReference>
<dbReference type="Pfam" id="PF00139">
    <property type="entry name" value="Lectin_legB"/>
    <property type="match status" value="1"/>
</dbReference>
<dbReference type="InterPro" id="IPR019825">
    <property type="entry name" value="Lectin_legB_Mn/Ca_BS"/>
</dbReference>
<keyword evidence="25" id="KW-1185">Reference proteome</keyword>
<dbReference type="PROSITE" id="PS50011">
    <property type="entry name" value="PROTEIN_KINASE_DOM"/>
    <property type="match status" value="1"/>
</dbReference>
<dbReference type="InterPro" id="IPR001220">
    <property type="entry name" value="Legume_lectin_dom"/>
</dbReference>
<dbReference type="GO" id="GO:0005524">
    <property type="term" value="F:ATP binding"/>
    <property type="evidence" value="ECO:0007669"/>
    <property type="project" value="UniProtKB-UniRule"/>
</dbReference>
<feature type="binding site" evidence="20">
    <location>
        <position position="383"/>
    </location>
    <ligand>
        <name>ATP</name>
        <dbReference type="ChEBI" id="CHEBI:30616"/>
    </ligand>
</feature>
<evidence type="ECO:0000259" key="23">
    <source>
        <dbReference type="PROSITE" id="PS50011"/>
    </source>
</evidence>
<evidence type="ECO:0000256" key="21">
    <source>
        <dbReference type="SAM" id="Phobius"/>
    </source>
</evidence>
<evidence type="ECO:0000256" key="13">
    <source>
        <dbReference type="ARBA" id="ARBA00022840"/>
    </source>
</evidence>
<keyword evidence="6" id="KW-0723">Serine/threonine-protein kinase</keyword>
<evidence type="ECO:0000256" key="11">
    <source>
        <dbReference type="ARBA" id="ARBA00022741"/>
    </source>
</evidence>
<comment type="caution">
    <text evidence="24">The sequence shown here is derived from an EMBL/GenBank/DDBJ whole genome shotgun (WGS) entry which is preliminary data.</text>
</comment>
<dbReference type="Proteomes" id="UP001140949">
    <property type="component" value="Unassembled WGS sequence"/>
</dbReference>
<sequence length="659" mass="72378">MSSELTESTFFVFFFFFFLFLKLASSPALAFTYHGFSGANLSLDGISSIASDGLLQLTNTTLNMQGHAFHPAPFRFKSSVGKPLSFSTTFVFAIVSKNPILNGHGLAFVISPTGNLSTAFPAGFLGLFNPDNLGNQNNHIVAVELDTIQHVEFQDIDDNHVGIDINSLISVSSHTAGYYVGSSGSFKNLSLAAGEAMQVWVDFNGEDLQLNVTLSPVQMPKPNRPLLSSTVNVSSVLLDSMYVGFSSATGSVPTYHCILGWSFAVDGKAEPLDYAKLPRLPQLPLDGTKRGASKKLTILLLPLALCSLLLLVIAPIAFVVRRRFKYAELLEDWELEYGPHRFKYKDLFQATKGFKEKELLGVGGFGRVYRGVLSASNTEIAVKRVSHESGQGIKEFIAEILSIGQLRHRNIVQLLGYCRRRGELLLVYDFMPNGSLDKFLYDRTAPNLDWNGRFQIIRGVASGLLYLHEGWEQVVVHRDIKSSNILLDSEMNARLGDFGLAKLYDHGADPQTTHVVGTIGYIAPELGSTGKATTATDVFAYGAFLLEVACGRRPLEAEVPAEQVMLVDWVLDNWKKGEVLATTDRLLGNDYSEAEMEMVLKLGLLCSHPMAAARPSMRQVMQFLNGDAAPPELSLVQWSFSNQYRVNSSVTISTEIVSS</sequence>
<keyword evidence="11 20" id="KW-0547">Nucleotide-binding</keyword>
<evidence type="ECO:0000256" key="16">
    <source>
        <dbReference type="ARBA" id="ARBA00023170"/>
    </source>
</evidence>
<proteinExistence type="inferred from homology"/>
<dbReference type="FunFam" id="3.30.200.20:FF:000112">
    <property type="entry name" value="Lectin-domain containing receptor kinase A4.3"/>
    <property type="match status" value="1"/>
</dbReference>
<dbReference type="InterPro" id="IPR013320">
    <property type="entry name" value="ConA-like_dom_sf"/>
</dbReference>
<evidence type="ECO:0000256" key="17">
    <source>
        <dbReference type="ARBA" id="ARBA00023180"/>
    </source>
</evidence>
<dbReference type="InterPro" id="IPR008271">
    <property type="entry name" value="Ser/Thr_kinase_AS"/>
</dbReference>
<comment type="similarity">
    <text evidence="3">In the C-terminal section; belongs to the protein kinase superfamily. Ser/Thr protein kinase family.</text>
</comment>
<accession>A0AAX6HTQ6</accession>
<evidence type="ECO:0000256" key="9">
    <source>
        <dbReference type="ARBA" id="ARBA00022729"/>
    </source>
</evidence>
<feature type="transmembrane region" description="Helical" evidence="21">
    <location>
        <begin position="298"/>
        <end position="320"/>
    </location>
</feature>
<feature type="chain" id="PRO_5043612759" description="non-specific serine/threonine protein kinase" evidence="22">
    <location>
        <begin position="31"/>
        <end position="659"/>
    </location>
</feature>
<dbReference type="GO" id="GO:0005886">
    <property type="term" value="C:plasma membrane"/>
    <property type="evidence" value="ECO:0007669"/>
    <property type="project" value="UniProtKB-SubCell"/>
</dbReference>
<dbReference type="Pfam" id="PF00069">
    <property type="entry name" value="Pkinase"/>
    <property type="match status" value="1"/>
</dbReference>
<evidence type="ECO:0000256" key="7">
    <source>
        <dbReference type="ARBA" id="ARBA00022679"/>
    </source>
</evidence>
<keyword evidence="16 24" id="KW-0675">Receptor</keyword>
<dbReference type="PROSITE" id="PS00307">
    <property type="entry name" value="LECTIN_LEGUME_BETA"/>
    <property type="match status" value="1"/>
</dbReference>
<dbReference type="Gene3D" id="3.30.200.20">
    <property type="entry name" value="Phosphorylase Kinase, domain 1"/>
    <property type="match status" value="1"/>
</dbReference>
<dbReference type="InterPro" id="IPR017441">
    <property type="entry name" value="Protein_kinase_ATP_BS"/>
</dbReference>
<keyword evidence="17" id="KW-0325">Glycoprotein</keyword>
<evidence type="ECO:0000256" key="18">
    <source>
        <dbReference type="ARBA" id="ARBA00048659"/>
    </source>
</evidence>
<dbReference type="GO" id="GO:0004674">
    <property type="term" value="F:protein serine/threonine kinase activity"/>
    <property type="evidence" value="ECO:0007669"/>
    <property type="project" value="UniProtKB-KW"/>
</dbReference>
<dbReference type="InterPro" id="IPR050528">
    <property type="entry name" value="L-type_Lectin-RKs"/>
</dbReference>
<protein>
    <recommendedName>
        <fullName evidence="4">non-specific serine/threonine protein kinase</fullName>
        <ecNumber evidence="4">2.7.11.1</ecNumber>
    </recommendedName>
</protein>
<evidence type="ECO:0000256" key="8">
    <source>
        <dbReference type="ARBA" id="ARBA00022692"/>
    </source>
</evidence>
<evidence type="ECO:0000313" key="24">
    <source>
        <dbReference type="EMBL" id="KAJ6843967.1"/>
    </source>
</evidence>
<reference evidence="24" key="2">
    <citation type="submission" date="2023-04" db="EMBL/GenBank/DDBJ databases">
        <authorList>
            <person name="Bruccoleri R.E."/>
            <person name="Oakeley E.J."/>
            <person name="Faust A.-M."/>
            <person name="Dessus-Babus S."/>
            <person name="Altorfer M."/>
            <person name="Burckhardt D."/>
            <person name="Oertli M."/>
            <person name="Naumann U."/>
            <person name="Petersen F."/>
            <person name="Wong J."/>
        </authorList>
    </citation>
    <scope>NUCLEOTIDE SEQUENCE</scope>
    <source>
        <strain evidence="24">GSM-AAB239-AS_SAM_17_03QT</strain>
        <tissue evidence="24">Leaf</tissue>
    </source>
</reference>
<dbReference type="GO" id="GO:0030246">
    <property type="term" value="F:carbohydrate binding"/>
    <property type="evidence" value="ECO:0007669"/>
    <property type="project" value="UniProtKB-KW"/>
</dbReference>
<dbReference type="PROSITE" id="PS00108">
    <property type="entry name" value="PROTEIN_KINASE_ST"/>
    <property type="match status" value="1"/>
</dbReference>
<dbReference type="FunFam" id="1.10.510.10:FF:000517">
    <property type="entry name" value="Putative receptor kinase Lecrk"/>
    <property type="match status" value="1"/>
</dbReference>
<comment type="catalytic activity">
    <reaction evidence="18">
        <text>L-threonyl-[protein] + ATP = O-phospho-L-threonyl-[protein] + ADP + H(+)</text>
        <dbReference type="Rhea" id="RHEA:46608"/>
        <dbReference type="Rhea" id="RHEA-COMP:11060"/>
        <dbReference type="Rhea" id="RHEA-COMP:11605"/>
        <dbReference type="ChEBI" id="CHEBI:15378"/>
        <dbReference type="ChEBI" id="CHEBI:30013"/>
        <dbReference type="ChEBI" id="CHEBI:30616"/>
        <dbReference type="ChEBI" id="CHEBI:61977"/>
        <dbReference type="ChEBI" id="CHEBI:456216"/>
        <dbReference type="EC" id="2.7.11.1"/>
    </reaction>
    <physiologicalReaction direction="left-to-right" evidence="18">
        <dbReference type="Rhea" id="RHEA:46609"/>
    </physiologicalReaction>
</comment>
<evidence type="ECO:0000256" key="4">
    <source>
        <dbReference type="ARBA" id="ARBA00012513"/>
    </source>
</evidence>
<dbReference type="CDD" id="cd06899">
    <property type="entry name" value="lectin_legume_LecRK_Arcelin_ConA"/>
    <property type="match status" value="1"/>
</dbReference>
<evidence type="ECO:0000256" key="12">
    <source>
        <dbReference type="ARBA" id="ARBA00022777"/>
    </source>
</evidence>
<evidence type="ECO:0000256" key="6">
    <source>
        <dbReference type="ARBA" id="ARBA00022527"/>
    </source>
</evidence>
<dbReference type="Gene3D" id="1.10.510.10">
    <property type="entry name" value="Transferase(Phosphotransferase) domain 1"/>
    <property type="match status" value="1"/>
</dbReference>
<name>A0AAX6HTQ6_IRIPA</name>
<dbReference type="FunFam" id="2.60.120.200:FF:000051">
    <property type="entry name" value="L-type lectin-domain containing receptor kinase V.9"/>
    <property type="match status" value="1"/>
</dbReference>
<comment type="similarity">
    <text evidence="2">In the N-terminal section; belongs to the leguminous lectin family.</text>
</comment>
<evidence type="ECO:0000256" key="5">
    <source>
        <dbReference type="ARBA" id="ARBA00022475"/>
    </source>
</evidence>
<evidence type="ECO:0000256" key="14">
    <source>
        <dbReference type="ARBA" id="ARBA00022989"/>
    </source>
</evidence>
<keyword evidence="5" id="KW-1003">Cell membrane</keyword>
<keyword evidence="9 22" id="KW-0732">Signal</keyword>